<dbReference type="Proteomes" id="UP000805193">
    <property type="component" value="Unassembled WGS sequence"/>
</dbReference>
<gene>
    <name evidence="1" type="ORF">HPB47_027964</name>
</gene>
<comment type="caution">
    <text evidence="1">The sequence shown here is derived from an EMBL/GenBank/DDBJ whole genome shotgun (WGS) entry which is preliminary data.</text>
</comment>
<organism evidence="1 2">
    <name type="scientific">Ixodes persulcatus</name>
    <name type="common">Taiga tick</name>
    <dbReference type="NCBI Taxonomy" id="34615"/>
    <lineage>
        <taxon>Eukaryota</taxon>
        <taxon>Metazoa</taxon>
        <taxon>Ecdysozoa</taxon>
        <taxon>Arthropoda</taxon>
        <taxon>Chelicerata</taxon>
        <taxon>Arachnida</taxon>
        <taxon>Acari</taxon>
        <taxon>Parasitiformes</taxon>
        <taxon>Ixodida</taxon>
        <taxon>Ixodoidea</taxon>
        <taxon>Ixodidae</taxon>
        <taxon>Ixodinae</taxon>
        <taxon>Ixodes</taxon>
    </lineage>
</organism>
<proteinExistence type="predicted"/>
<dbReference type="EMBL" id="JABSTQ010009930">
    <property type="protein sequence ID" value="KAG0424826.1"/>
    <property type="molecule type" value="Genomic_DNA"/>
</dbReference>
<reference evidence="1 2" key="1">
    <citation type="journal article" date="2020" name="Cell">
        <title>Large-Scale Comparative Analyses of Tick Genomes Elucidate Their Genetic Diversity and Vector Capacities.</title>
        <authorList>
            <consortium name="Tick Genome and Microbiome Consortium (TIGMIC)"/>
            <person name="Jia N."/>
            <person name="Wang J."/>
            <person name="Shi W."/>
            <person name="Du L."/>
            <person name="Sun Y."/>
            <person name="Zhan W."/>
            <person name="Jiang J.F."/>
            <person name="Wang Q."/>
            <person name="Zhang B."/>
            <person name="Ji P."/>
            <person name="Bell-Sakyi L."/>
            <person name="Cui X.M."/>
            <person name="Yuan T.T."/>
            <person name="Jiang B.G."/>
            <person name="Yang W.F."/>
            <person name="Lam T.T."/>
            <person name="Chang Q.C."/>
            <person name="Ding S.J."/>
            <person name="Wang X.J."/>
            <person name="Zhu J.G."/>
            <person name="Ruan X.D."/>
            <person name="Zhao L."/>
            <person name="Wei J.T."/>
            <person name="Ye R.Z."/>
            <person name="Que T.C."/>
            <person name="Du C.H."/>
            <person name="Zhou Y.H."/>
            <person name="Cheng J.X."/>
            <person name="Dai P.F."/>
            <person name="Guo W.B."/>
            <person name="Han X.H."/>
            <person name="Huang E.J."/>
            <person name="Li L.F."/>
            <person name="Wei W."/>
            <person name="Gao Y.C."/>
            <person name="Liu J.Z."/>
            <person name="Shao H.Z."/>
            <person name="Wang X."/>
            <person name="Wang C.C."/>
            <person name="Yang T.C."/>
            <person name="Huo Q.B."/>
            <person name="Li W."/>
            <person name="Chen H.Y."/>
            <person name="Chen S.E."/>
            <person name="Zhou L.G."/>
            <person name="Ni X.B."/>
            <person name="Tian J.H."/>
            <person name="Sheng Y."/>
            <person name="Liu T."/>
            <person name="Pan Y.S."/>
            <person name="Xia L.Y."/>
            <person name="Li J."/>
            <person name="Zhao F."/>
            <person name="Cao W.C."/>
        </authorList>
    </citation>
    <scope>NUCLEOTIDE SEQUENCE [LARGE SCALE GENOMIC DNA]</scope>
    <source>
        <strain evidence="1">Iper-2018</strain>
    </source>
</reference>
<protein>
    <submittedName>
        <fullName evidence="1">Uncharacterized protein</fullName>
    </submittedName>
</protein>
<accession>A0AC60PUQ0</accession>
<sequence>MFSGKSSSGRPSSLSNVDRSLIGRPETCKGTLRVVVAAERWSRARRPRRTGRKTLGVARPQLPGANLVRRTRRPSAGVVKGATGVAAKHQRRAKVTRNETQRSEHTLPGMFWEGEPSREAFSVFRLPRPSVSLDPRGVRVRALL</sequence>
<keyword evidence="2" id="KW-1185">Reference proteome</keyword>
<evidence type="ECO:0000313" key="2">
    <source>
        <dbReference type="Proteomes" id="UP000805193"/>
    </source>
</evidence>
<name>A0AC60PUQ0_IXOPE</name>
<evidence type="ECO:0000313" key="1">
    <source>
        <dbReference type="EMBL" id="KAG0424826.1"/>
    </source>
</evidence>